<dbReference type="InterPro" id="IPR036390">
    <property type="entry name" value="WH_DNA-bd_sf"/>
</dbReference>
<dbReference type="AlphaFoldDB" id="A0A9Q4GHI8"/>
<reference evidence="1" key="1">
    <citation type="submission" date="2022-09" db="EMBL/GenBank/DDBJ databases">
        <title>Haloadaptaus new haloarchaeum isolated from saline soil.</title>
        <authorList>
            <person name="Duran-Viseras A."/>
            <person name="Sanchez-Porro C."/>
            <person name="Ventosa A."/>
        </authorList>
    </citation>
    <scope>NUCLEOTIDE SEQUENCE</scope>
    <source>
        <strain evidence="1">F3-133</strain>
    </source>
</reference>
<evidence type="ECO:0000313" key="1">
    <source>
        <dbReference type="EMBL" id="MCX2818825.1"/>
    </source>
</evidence>
<proteinExistence type="predicted"/>
<protein>
    <submittedName>
        <fullName evidence="1">MarR family transcriptional regulator</fullName>
    </submittedName>
</protein>
<dbReference type="EMBL" id="RKLV01000004">
    <property type="protein sequence ID" value="MCX2818825.1"/>
    <property type="molecule type" value="Genomic_DNA"/>
</dbReference>
<dbReference type="Proteomes" id="UP001149411">
    <property type="component" value="Unassembled WGS sequence"/>
</dbReference>
<keyword evidence="2" id="KW-1185">Reference proteome</keyword>
<dbReference type="SUPFAM" id="SSF46785">
    <property type="entry name" value="Winged helix' DNA-binding domain"/>
    <property type="match status" value="1"/>
</dbReference>
<accession>A0A9Q4GHI8</accession>
<comment type="caution">
    <text evidence="1">The sequence shown here is derived from an EMBL/GenBank/DDBJ whole genome shotgun (WGS) entry which is preliminary data.</text>
</comment>
<gene>
    <name evidence="1" type="ORF">EGH25_05620</name>
</gene>
<dbReference type="InterPro" id="IPR036388">
    <property type="entry name" value="WH-like_DNA-bd_sf"/>
</dbReference>
<organism evidence="1 2">
    <name type="scientific">Halorutilus salinus</name>
    <dbReference type="NCBI Taxonomy" id="2487751"/>
    <lineage>
        <taxon>Archaea</taxon>
        <taxon>Methanobacteriati</taxon>
        <taxon>Methanobacteriota</taxon>
        <taxon>Stenosarchaea group</taxon>
        <taxon>Halobacteria</taxon>
        <taxon>Halorutilales</taxon>
        <taxon>Halorutilaceae</taxon>
        <taxon>Halorutilus</taxon>
    </lineage>
</organism>
<evidence type="ECO:0000313" key="2">
    <source>
        <dbReference type="Proteomes" id="UP001149411"/>
    </source>
</evidence>
<sequence>MYKSTKVHRYAELILCMPISADEFEELEEETNAEVIVKFLSENEDKAFKASEIAGATDVDRNSVHPVLKRLRERELVRHKPPYWTVGDMEKVRAAYELHSVSSYLDSKLGEERREDWVDG</sequence>
<dbReference type="Gene3D" id="1.10.10.10">
    <property type="entry name" value="Winged helix-like DNA-binding domain superfamily/Winged helix DNA-binding domain"/>
    <property type="match status" value="1"/>
</dbReference>
<dbReference type="RefSeq" id="WP_266086663.1">
    <property type="nucleotide sequence ID" value="NZ_RKLV01000004.1"/>
</dbReference>
<name>A0A9Q4GHI8_9EURY</name>